<evidence type="ECO:0000313" key="2">
    <source>
        <dbReference type="EMBL" id="CAG8385333.1"/>
    </source>
</evidence>
<dbReference type="SUPFAM" id="SSF51905">
    <property type="entry name" value="FAD/NAD(P)-binding domain"/>
    <property type="match status" value="1"/>
</dbReference>
<dbReference type="GO" id="GO:0050660">
    <property type="term" value="F:flavin adenine dinucleotide binding"/>
    <property type="evidence" value="ECO:0007669"/>
    <property type="project" value="TreeGrafter"/>
</dbReference>
<dbReference type="InterPro" id="IPR036188">
    <property type="entry name" value="FAD/NAD-bd_sf"/>
</dbReference>
<dbReference type="GO" id="GO:0004174">
    <property type="term" value="F:electron-transferring-flavoprotein dehydrogenase activity"/>
    <property type="evidence" value="ECO:0007669"/>
    <property type="project" value="TreeGrafter"/>
</dbReference>
<dbReference type="Pfam" id="PF07992">
    <property type="entry name" value="Pyr_redox_2"/>
    <property type="match status" value="1"/>
</dbReference>
<feature type="domain" description="FAD/NAD(P)-binding" evidence="1">
    <location>
        <begin position="10"/>
        <end position="355"/>
    </location>
</feature>
<organism evidence="2 3">
    <name type="scientific">Penicillium salamii</name>
    <dbReference type="NCBI Taxonomy" id="1612424"/>
    <lineage>
        <taxon>Eukaryota</taxon>
        <taxon>Fungi</taxon>
        <taxon>Dikarya</taxon>
        <taxon>Ascomycota</taxon>
        <taxon>Pezizomycotina</taxon>
        <taxon>Eurotiomycetes</taxon>
        <taxon>Eurotiomycetidae</taxon>
        <taxon>Eurotiales</taxon>
        <taxon>Aspergillaceae</taxon>
        <taxon>Penicillium</taxon>
    </lineage>
</organism>
<dbReference type="PRINTS" id="PR00411">
    <property type="entry name" value="PNDRDTASEI"/>
</dbReference>
<protein>
    <recommendedName>
        <fullName evidence="1">FAD/NAD(P)-binding domain-containing protein</fullName>
    </recommendedName>
</protein>
<dbReference type="PRINTS" id="PR00368">
    <property type="entry name" value="FADPNR"/>
</dbReference>
<evidence type="ECO:0000313" key="3">
    <source>
        <dbReference type="Proteomes" id="UP001152646"/>
    </source>
</evidence>
<comment type="caution">
    <text evidence="2">The sequence shown here is derived from an EMBL/GenBank/DDBJ whole genome shotgun (WGS) entry which is preliminary data.</text>
</comment>
<gene>
    <name evidence="2" type="ORF">PSALAMII_LOCUS6489</name>
</gene>
<accession>A0A9W4J980</accession>
<sequence>MPGINEQPPFKVLIVGGSYAGLAATLNLVDLCQGRKCRFNVDEADKAPEHKVPVQVTIVDERDGYCMLYLKAFEKNHRANPSCLVHIIGQPLAVGSKSDASTFWQKFEDIPALQSPDINHIQGQVESVDCKSRTARIVQSAGDEGHRIVEQKYDYMVACSGLRREWPSAPKSLTREAYLAETAESVQTIENAAAGVVVVGGGAVGIEIAAEIKMLQPQLKVTLVHSRQQLLSSEDLPVEFKDKTLEMLKESNVEVVMGARLQETVPADDSTSAKLILKLSDGRELFADHVINAVSRFTPTSSYLPKDACDPEGYVRITPGLQFSGDVPNKEFHYAAGDLACWSGIKRGGAAMHQAHFAAVNIHQRMLAHLYKTKPKFNELVEVAPMMALALGKTAVGYFPTMGLTVGDTIRNMFFNEDLGYGSKSTRSLFLLFMKFLLTETVCWRWMRLGEPTAYKL</sequence>
<dbReference type="AlphaFoldDB" id="A0A9W4J980"/>
<reference evidence="2" key="1">
    <citation type="submission" date="2021-07" db="EMBL/GenBank/DDBJ databases">
        <authorList>
            <person name="Branca A.L. A."/>
        </authorList>
    </citation>
    <scope>NUCLEOTIDE SEQUENCE</scope>
</reference>
<dbReference type="Proteomes" id="UP001152646">
    <property type="component" value="Unassembled WGS sequence"/>
</dbReference>
<proteinExistence type="predicted"/>
<name>A0A9W4J980_9EURO</name>
<dbReference type="PANTHER" id="PTHR43735:SF24">
    <property type="entry name" value="NUCLEOTIDE-DISULPHIDE OXIDOREDUCTASE AMID-LIKE, PUTATIVE (AFU_ORTHOLOGUE AFUA_1G17180)-RELATED"/>
    <property type="match status" value="1"/>
</dbReference>
<evidence type="ECO:0000259" key="1">
    <source>
        <dbReference type="Pfam" id="PF07992"/>
    </source>
</evidence>
<dbReference type="EMBL" id="CAJVPA010000191">
    <property type="protein sequence ID" value="CAG8385333.1"/>
    <property type="molecule type" value="Genomic_DNA"/>
</dbReference>
<dbReference type="OrthoDB" id="202203at2759"/>
<dbReference type="PANTHER" id="PTHR43735">
    <property type="entry name" value="APOPTOSIS-INDUCING FACTOR 1"/>
    <property type="match status" value="1"/>
</dbReference>
<dbReference type="InterPro" id="IPR023753">
    <property type="entry name" value="FAD/NAD-binding_dom"/>
</dbReference>
<dbReference type="GO" id="GO:0005737">
    <property type="term" value="C:cytoplasm"/>
    <property type="evidence" value="ECO:0007669"/>
    <property type="project" value="TreeGrafter"/>
</dbReference>
<dbReference type="Gene3D" id="3.50.50.60">
    <property type="entry name" value="FAD/NAD(P)-binding domain"/>
    <property type="match status" value="2"/>
</dbReference>